<feature type="compositionally biased region" description="Basic and acidic residues" evidence="8">
    <location>
        <begin position="23"/>
        <end position="47"/>
    </location>
</feature>
<feature type="domain" description="Piwi" evidence="10">
    <location>
        <begin position="607"/>
        <end position="893"/>
    </location>
</feature>
<name>A0A9N9MTS4_9CUCU</name>
<evidence type="ECO:0000256" key="5">
    <source>
        <dbReference type="ARBA" id="ARBA00022884"/>
    </source>
</evidence>
<dbReference type="FunFam" id="3.30.420.10:FF:000014">
    <property type="entry name" value="Piwi-like RNA-mediated gene silencing 1"/>
    <property type="match status" value="1"/>
</dbReference>
<dbReference type="InterPro" id="IPR012337">
    <property type="entry name" value="RNaseH-like_sf"/>
</dbReference>
<comment type="subcellular location">
    <subcellularLocation>
        <location evidence="1">Cytoplasm</location>
    </subcellularLocation>
</comment>
<dbReference type="AlphaFoldDB" id="A0A9N9MTS4"/>
<dbReference type="GO" id="GO:0003723">
    <property type="term" value="F:RNA binding"/>
    <property type="evidence" value="ECO:0007669"/>
    <property type="project" value="UniProtKB-KW"/>
</dbReference>
<keyword evidence="4" id="KW-0221">Differentiation</keyword>
<dbReference type="SMART" id="SM00950">
    <property type="entry name" value="Piwi"/>
    <property type="match status" value="1"/>
</dbReference>
<accession>A0A9N9MTS4</accession>
<evidence type="ECO:0000256" key="4">
    <source>
        <dbReference type="ARBA" id="ARBA00022782"/>
    </source>
</evidence>
<dbReference type="GO" id="GO:0030154">
    <property type="term" value="P:cell differentiation"/>
    <property type="evidence" value="ECO:0007669"/>
    <property type="project" value="UniProtKB-KW"/>
</dbReference>
<dbReference type="InterPro" id="IPR003100">
    <property type="entry name" value="PAZ_dom"/>
</dbReference>
<feature type="compositionally biased region" description="Gly residues" evidence="8">
    <location>
        <begin position="1"/>
        <end position="10"/>
    </location>
</feature>
<dbReference type="SUPFAM" id="SSF53098">
    <property type="entry name" value="Ribonuclease H-like"/>
    <property type="match status" value="1"/>
</dbReference>
<dbReference type="InterPro" id="IPR003165">
    <property type="entry name" value="Piwi"/>
</dbReference>
<feature type="region of interest" description="Disordered" evidence="8">
    <location>
        <begin position="1"/>
        <end position="155"/>
    </location>
</feature>
<evidence type="ECO:0000256" key="6">
    <source>
        <dbReference type="ARBA" id="ARBA00023158"/>
    </source>
</evidence>
<gene>
    <name evidence="11" type="ORF">CEUTPL_LOCUS10296</name>
</gene>
<dbReference type="EMBL" id="OU892282">
    <property type="protein sequence ID" value="CAG9769822.1"/>
    <property type="molecule type" value="Genomic_DNA"/>
</dbReference>
<dbReference type="Proteomes" id="UP001152799">
    <property type="component" value="Chromosome 6"/>
</dbReference>
<dbReference type="Gene3D" id="3.30.420.10">
    <property type="entry name" value="Ribonuclease H-like superfamily/Ribonuclease H"/>
    <property type="match status" value="1"/>
</dbReference>
<dbReference type="CDD" id="cd04658">
    <property type="entry name" value="Piwi_piwi-like_Euk"/>
    <property type="match status" value="1"/>
</dbReference>
<dbReference type="Gene3D" id="2.170.260.10">
    <property type="entry name" value="paz domain"/>
    <property type="match status" value="1"/>
</dbReference>
<reference evidence="11" key="1">
    <citation type="submission" date="2022-01" db="EMBL/GenBank/DDBJ databases">
        <authorList>
            <person name="King R."/>
        </authorList>
    </citation>
    <scope>NUCLEOTIDE SEQUENCE</scope>
</reference>
<dbReference type="Pfam" id="PF02170">
    <property type="entry name" value="PAZ"/>
    <property type="match status" value="1"/>
</dbReference>
<dbReference type="PANTHER" id="PTHR22891">
    <property type="entry name" value="EUKARYOTIC TRANSLATION INITIATION FACTOR 2C"/>
    <property type="match status" value="1"/>
</dbReference>
<evidence type="ECO:0000256" key="7">
    <source>
        <dbReference type="ARBA" id="ARBA00038291"/>
    </source>
</evidence>
<evidence type="ECO:0000256" key="2">
    <source>
        <dbReference type="ARBA" id="ARBA00022473"/>
    </source>
</evidence>
<dbReference type="PROSITE" id="PS50821">
    <property type="entry name" value="PAZ"/>
    <property type="match status" value="1"/>
</dbReference>
<keyword evidence="5" id="KW-0694">RNA-binding</keyword>
<dbReference type="InterPro" id="IPR036085">
    <property type="entry name" value="PAZ_dom_sf"/>
</dbReference>
<feature type="compositionally biased region" description="Low complexity" evidence="8">
    <location>
        <begin position="136"/>
        <end position="145"/>
    </location>
</feature>
<keyword evidence="3" id="KW-0963">Cytoplasm</keyword>
<dbReference type="FunFam" id="2.170.260.10:FF:000003">
    <property type="entry name" value="Piwi-like RNA-mediated gene silencing 2"/>
    <property type="match status" value="1"/>
</dbReference>
<sequence>MASGGDGPSRGRGRGATMLAALERMKEKERLDREQLGVRGDEPKPEPPKGLGRSVMLKTLHSRLGMRKDASTSATPAVVSEPTPAVVSEPTPAVVSQPTPAVVSRPTPAVVSKPTPAPTRSAETDVTEKMAKLEVSDSASQVSDSAVKEPVQYKGSSGKPIRLSANYIRLEVAKGRGVFEYEVKFSPEIDAKNQRMRLVNQIMREMESAKLFDGGHLLYLPTKITDTQKTFKGILQGDDLEVEITIIFKKQKRLGDRECIHLYNILFKRVMHALLFIQMGRNYFDTGHRNLIPQHKLEVYPGFAVSVDELEDGLMLCLDTQHRVLRTQNAYELLKELHSSNARTFKETALKNMLGSCVFTRYNNKTYRIDDVLWDVTPKDTFPTRDGRQISFLEYYKAQHNIIIQDPDQPMLLHRKSVVVPGSLEKEDRMLCLVPEISYLTGLTDTMRSDYKVMKDVAEYTRVTPQQRISSLKTYLDNVRKCEKAQMILAEWGLRISEGNLDLPGRQLETEQIIFGDSVTKSAGPGADWNRDLANNKVTYAVDIHSWVVFHTAQDTKYAHDFGSLMCRLAGSLGIKIANPRIDKLPNDNTATYANYVKTRIQKTDQVAVFICPSIRSDRYNLIKNLCCSALPIASQVINSRTLSKPDKVRSIVLKIALQINCKLGGTLWTLKFPFKGWMICGIDVYHGGPSQSVCGFVASLNESISRWHSRAFHQTKELGDFYKRALTAALERYKAECFSFPSKIIIIRDGVGDGQLDHVKRYEVEQFESVLQAFQLTTTLCFVVVQKRISTRMFAIRSGKVENPPPGTILDHTVTRRYLYDFFLVPQNVRQGTVNPTHYIVLHDKCNLNPDHVQRLCYKLCHLYYNWPGTIRVPAPCQYAHKLAAMVGQSVKAEPSLELADKLWYL</sequence>
<dbReference type="GO" id="GO:0140965">
    <property type="term" value="P:secondary piRNA processing"/>
    <property type="evidence" value="ECO:0007669"/>
    <property type="project" value="UniProtKB-ARBA"/>
</dbReference>
<evidence type="ECO:0000313" key="11">
    <source>
        <dbReference type="EMBL" id="CAG9769822.1"/>
    </source>
</evidence>
<proteinExistence type="inferred from homology"/>
<keyword evidence="2" id="KW-0217">Developmental protein</keyword>
<evidence type="ECO:0000256" key="1">
    <source>
        <dbReference type="ARBA" id="ARBA00004496"/>
    </source>
</evidence>
<dbReference type="OrthoDB" id="445936at2759"/>
<evidence type="ECO:0000256" key="3">
    <source>
        <dbReference type="ARBA" id="ARBA00022490"/>
    </source>
</evidence>
<dbReference type="SUPFAM" id="SSF101690">
    <property type="entry name" value="PAZ domain"/>
    <property type="match status" value="1"/>
</dbReference>
<dbReference type="CDD" id="cd02845">
    <property type="entry name" value="PAZ_piwi_like"/>
    <property type="match status" value="1"/>
</dbReference>
<feature type="domain" description="PAZ" evidence="9">
    <location>
        <begin position="323"/>
        <end position="421"/>
    </location>
</feature>
<dbReference type="InterPro" id="IPR036397">
    <property type="entry name" value="RNaseH_sf"/>
</dbReference>
<dbReference type="PROSITE" id="PS50822">
    <property type="entry name" value="PIWI"/>
    <property type="match status" value="1"/>
</dbReference>
<dbReference type="GO" id="GO:0005737">
    <property type="term" value="C:cytoplasm"/>
    <property type="evidence" value="ECO:0007669"/>
    <property type="project" value="UniProtKB-SubCell"/>
</dbReference>
<evidence type="ECO:0000259" key="10">
    <source>
        <dbReference type="PROSITE" id="PS50822"/>
    </source>
</evidence>
<keyword evidence="6" id="KW-0943">RNA-mediated gene silencing</keyword>
<feature type="compositionally biased region" description="Basic and acidic residues" evidence="8">
    <location>
        <begin position="122"/>
        <end position="135"/>
    </location>
</feature>
<organism evidence="11 12">
    <name type="scientific">Ceutorhynchus assimilis</name>
    <name type="common">cabbage seed weevil</name>
    <dbReference type="NCBI Taxonomy" id="467358"/>
    <lineage>
        <taxon>Eukaryota</taxon>
        <taxon>Metazoa</taxon>
        <taxon>Ecdysozoa</taxon>
        <taxon>Arthropoda</taxon>
        <taxon>Hexapoda</taxon>
        <taxon>Insecta</taxon>
        <taxon>Pterygota</taxon>
        <taxon>Neoptera</taxon>
        <taxon>Endopterygota</taxon>
        <taxon>Coleoptera</taxon>
        <taxon>Polyphaga</taxon>
        <taxon>Cucujiformia</taxon>
        <taxon>Curculionidae</taxon>
        <taxon>Ceutorhynchinae</taxon>
        <taxon>Ceutorhynchus</taxon>
    </lineage>
</organism>
<dbReference type="Pfam" id="PF02171">
    <property type="entry name" value="Piwi"/>
    <property type="match status" value="1"/>
</dbReference>
<keyword evidence="12" id="KW-1185">Reference proteome</keyword>
<dbReference type="Gene3D" id="3.40.50.2300">
    <property type="match status" value="1"/>
</dbReference>
<evidence type="ECO:0000259" key="9">
    <source>
        <dbReference type="PROSITE" id="PS50821"/>
    </source>
</evidence>
<dbReference type="Pfam" id="PF23278">
    <property type="entry name" value="Piwi_N"/>
    <property type="match status" value="1"/>
</dbReference>
<evidence type="ECO:0000313" key="12">
    <source>
        <dbReference type="Proteomes" id="UP001152799"/>
    </source>
</evidence>
<dbReference type="SMART" id="SM00949">
    <property type="entry name" value="PAZ"/>
    <property type="match status" value="1"/>
</dbReference>
<evidence type="ECO:0000256" key="8">
    <source>
        <dbReference type="SAM" id="MobiDB-lite"/>
    </source>
</evidence>
<comment type="similarity">
    <text evidence="7">Belongs to the argonaute family. Piwi subfamily.</text>
</comment>
<protein>
    <submittedName>
        <fullName evidence="11">Uncharacterized protein</fullName>
    </submittedName>
</protein>